<feature type="transmembrane region" description="Helical" evidence="2">
    <location>
        <begin position="118"/>
        <end position="136"/>
    </location>
</feature>
<dbReference type="EMBL" id="JAUSUZ010000001">
    <property type="protein sequence ID" value="MDQ0366846.1"/>
    <property type="molecule type" value="Genomic_DNA"/>
</dbReference>
<organism evidence="3 4">
    <name type="scientific">Catenuloplanes indicus</name>
    <dbReference type="NCBI Taxonomy" id="137267"/>
    <lineage>
        <taxon>Bacteria</taxon>
        <taxon>Bacillati</taxon>
        <taxon>Actinomycetota</taxon>
        <taxon>Actinomycetes</taxon>
        <taxon>Micromonosporales</taxon>
        <taxon>Micromonosporaceae</taxon>
        <taxon>Catenuloplanes</taxon>
    </lineage>
</organism>
<feature type="transmembrane region" description="Helical" evidence="2">
    <location>
        <begin position="206"/>
        <end position="225"/>
    </location>
</feature>
<evidence type="ECO:0000256" key="2">
    <source>
        <dbReference type="SAM" id="Phobius"/>
    </source>
</evidence>
<accession>A0AAE3VZU3</accession>
<dbReference type="RefSeq" id="WP_307240466.1">
    <property type="nucleotide sequence ID" value="NZ_JAUSUZ010000001.1"/>
</dbReference>
<dbReference type="Proteomes" id="UP001240236">
    <property type="component" value="Unassembled WGS sequence"/>
</dbReference>
<feature type="compositionally biased region" description="Low complexity" evidence="1">
    <location>
        <begin position="344"/>
        <end position="364"/>
    </location>
</feature>
<dbReference type="InterPro" id="IPR021235">
    <property type="entry name" value="DUF2637"/>
</dbReference>
<protein>
    <recommendedName>
        <fullName evidence="5">DUF2637 domain-containing protein</fullName>
    </recommendedName>
</protein>
<evidence type="ECO:0000313" key="4">
    <source>
        <dbReference type="Proteomes" id="UP001240236"/>
    </source>
</evidence>
<evidence type="ECO:0008006" key="5">
    <source>
        <dbReference type="Google" id="ProtNLM"/>
    </source>
</evidence>
<keyword evidence="4" id="KW-1185">Reference proteome</keyword>
<keyword evidence="2" id="KW-0812">Transmembrane</keyword>
<dbReference type="AlphaFoldDB" id="A0AAE3VZU3"/>
<evidence type="ECO:0000313" key="3">
    <source>
        <dbReference type="EMBL" id="MDQ0366846.1"/>
    </source>
</evidence>
<feature type="region of interest" description="Disordered" evidence="1">
    <location>
        <begin position="344"/>
        <end position="479"/>
    </location>
</feature>
<proteinExistence type="predicted"/>
<dbReference type="Pfam" id="PF10935">
    <property type="entry name" value="DUF2637"/>
    <property type="match status" value="1"/>
</dbReference>
<reference evidence="3 4" key="1">
    <citation type="submission" date="2023-07" db="EMBL/GenBank/DDBJ databases">
        <title>Sequencing the genomes of 1000 actinobacteria strains.</title>
        <authorList>
            <person name="Klenk H.-P."/>
        </authorList>
    </citation>
    <scope>NUCLEOTIDE SEQUENCE [LARGE SCALE GENOMIC DNA]</scope>
    <source>
        <strain evidence="3 4">DSM 44709</strain>
    </source>
</reference>
<keyword evidence="2" id="KW-0472">Membrane</keyword>
<feature type="transmembrane region" description="Helical" evidence="2">
    <location>
        <begin position="318"/>
        <end position="339"/>
    </location>
</feature>
<comment type="caution">
    <text evidence="3">The sequence shown here is derived from an EMBL/GenBank/DDBJ whole genome shotgun (WGS) entry which is preliminary data.</text>
</comment>
<feature type="compositionally biased region" description="Basic and acidic residues" evidence="1">
    <location>
        <begin position="465"/>
        <end position="479"/>
    </location>
</feature>
<feature type="compositionally biased region" description="Polar residues" evidence="1">
    <location>
        <begin position="431"/>
        <end position="462"/>
    </location>
</feature>
<feature type="compositionally biased region" description="Basic residues" evidence="1">
    <location>
        <begin position="383"/>
        <end position="394"/>
    </location>
</feature>
<gene>
    <name evidence="3" type="ORF">J2S42_003515</name>
</gene>
<sequence length="543" mass="57459">MTETARDDVTRSPVDGVPPVLVQDPRAARVLAGVEQTRAVTQARIAVADADADRRLRTAARRAQLAAEQRATRRQEAAAATAARRQRRAEAAAARRVRRAVLVARGAGLLRLVRERGVAVYAAVMYLLAVGGAVYGQISAATGRGWPLLVGVVIAAAVEGLALVMALTAQQLRLQGEAARLPRVLTWLCAGFASAVNYAGHADLDRTGAVLLAALSAAGIVVWEVRSGAAHRAELRRRGLLPDPPASFGWRRWWRYFPSTAAAWSLDIRSRVSPRSAALLAQVAAEDQARHIRREAGQVRRLARRAVRRALRRGESGAVLAALASLAAHGTVAALPALAASAASRISPPGRSGFRPTTTAAQTRPPRPGAVRSGGPSRQSQAQRHRAARLRRVRGQQVRTGHTETAPTPRVRERGGSRSGPRIPQAPGSAPATSSNGTGREPQVRSTDTQSAGQSRSQTTPAARSEPDKAGVPRARPDVSDLLPVGRQIRSRFAAQGLALSRTALIAQLRAAGVPVSTDRASALLAVLTTESTPTHETDPPSR</sequence>
<name>A0AAE3VZU3_9ACTN</name>
<feature type="transmembrane region" description="Helical" evidence="2">
    <location>
        <begin position="148"/>
        <end position="169"/>
    </location>
</feature>
<feature type="transmembrane region" description="Helical" evidence="2">
    <location>
        <begin position="181"/>
        <end position="200"/>
    </location>
</feature>
<evidence type="ECO:0000256" key="1">
    <source>
        <dbReference type="SAM" id="MobiDB-lite"/>
    </source>
</evidence>
<keyword evidence="2" id="KW-1133">Transmembrane helix</keyword>